<evidence type="ECO:0000256" key="3">
    <source>
        <dbReference type="ARBA" id="ARBA00022692"/>
    </source>
</evidence>
<evidence type="ECO:0000313" key="11">
    <source>
        <dbReference type="Proteomes" id="UP000494165"/>
    </source>
</evidence>
<keyword evidence="11" id="KW-1185">Reference proteome</keyword>
<evidence type="ECO:0000313" key="10">
    <source>
        <dbReference type="EMBL" id="CAB3387393.1"/>
    </source>
</evidence>
<dbReference type="AlphaFoldDB" id="A0A8S1E589"/>
<name>A0A8S1E589_9INSE</name>
<gene>
    <name evidence="10" type="ORF">CLODIP_2_CD09198</name>
</gene>
<feature type="region of interest" description="Disordered" evidence="7">
    <location>
        <begin position="77"/>
        <end position="104"/>
    </location>
</feature>
<evidence type="ECO:0008006" key="12">
    <source>
        <dbReference type="Google" id="ProtNLM"/>
    </source>
</evidence>
<proteinExistence type="inferred from homology"/>
<dbReference type="EMBL" id="CADEPI010000569">
    <property type="protein sequence ID" value="CAB3387393.1"/>
    <property type="molecule type" value="Genomic_DNA"/>
</dbReference>
<keyword evidence="4 8" id="KW-1133">Transmembrane helix</keyword>
<dbReference type="InterPro" id="IPR008795">
    <property type="entry name" value="Prominin"/>
</dbReference>
<organism evidence="10 11">
    <name type="scientific">Cloeon dipterum</name>
    <dbReference type="NCBI Taxonomy" id="197152"/>
    <lineage>
        <taxon>Eukaryota</taxon>
        <taxon>Metazoa</taxon>
        <taxon>Ecdysozoa</taxon>
        <taxon>Arthropoda</taxon>
        <taxon>Hexapoda</taxon>
        <taxon>Insecta</taxon>
        <taxon>Pterygota</taxon>
        <taxon>Palaeoptera</taxon>
        <taxon>Ephemeroptera</taxon>
        <taxon>Pisciforma</taxon>
        <taxon>Baetidae</taxon>
        <taxon>Cloeon</taxon>
    </lineage>
</organism>
<feature type="chain" id="PRO_5035918325" description="Prominin" evidence="9">
    <location>
        <begin position="22"/>
        <end position="935"/>
    </location>
</feature>
<evidence type="ECO:0000256" key="5">
    <source>
        <dbReference type="ARBA" id="ARBA00023136"/>
    </source>
</evidence>
<comment type="subcellular location">
    <subcellularLocation>
        <location evidence="1">Membrane</location>
        <topology evidence="1">Multi-pass membrane protein</topology>
    </subcellularLocation>
</comment>
<comment type="caution">
    <text evidence="10">The sequence shown here is derived from an EMBL/GenBank/DDBJ whole genome shotgun (WGS) entry which is preliminary data.</text>
</comment>
<keyword evidence="3 8" id="KW-0812">Transmembrane</keyword>
<reference evidence="10 11" key="1">
    <citation type="submission" date="2020-04" db="EMBL/GenBank/DDBJ databases">
        <authorList>
            <person name="Alioto T."/>
            <person name="Alioto T."/>
            <person name="Gomez Garrido J."/>
        </authorList>
    </citation>
    <scope>NUCLEOTIDE SEQUENCE [LARGE SCALE GENOMIC DNA]</scope>
</reference>
<keyword evidence="6" id="KW-0325">Glycoprotein</keyword>
<evidence type="ECO:0000256" key="1">
    <source>
        <dbReference type="ARBA" id="ARBA00004141"/>
    </source>
</evidence>
<feature type="transmembrane region" description="Helical" evidence="8">
    <location>
        <begin position="553"/>
        <end position="580"/>
    </location>
</feature>
<comment type="similarity">
    <text evidence="2">Belongs to the prominin family.</text>
</comment>
<evidence type="ECO:0000256" key="4">
    <source>
        <dbReference type="ARBA" id="ARBA00022989"/>
    </source>
</evidence>
<keyword evidence="5 8" id="KW-0472">Membrane</keyword>
<dbReference type="PANTHER" id="PTHR22730:SF1">
    <property type="entry name" value="PROMININ-LIKE PROTEIN"/>
    <property type="match status" value="1"/>
</dbReference>
<evidence type="ECO:0000256" key="7">
    <source>
        <dbReference type="SAM" id="MobiDB-lite"/>
    </source>
</evidence>
<feature type="transmembrane region" description="Helical" evidence="8">
    <location>
        <begin position="183"/>
        <end position="207"/>
    </location>
</feature>
<accession>A0A8S1E589</accession>
<feature type="transmembrane region" description="Helical" evidence="8">
    <location>
        <begin position="247"/>
        <end position="269"/>
    </location>
</feature>
<dbReference type="GO" id="GO:0016020">
    <property type="term" value="C:membrane"/>
    <property type="evidence" value="ECO:0007669"/>
    <property type="project" value="UniProtKB-SubCell"/>
</dbReference>
<sequence>MRLLSLLGAVPLLVFVGAALAVHDDCHTHPLCRVDDVADDVDALASTAAATLDQQPTEETQLEPTPHIADNINLSAESKVQEPDSSESSLERSGGGSSGGGGGGGSSNNMLSTLVFPQVPRGDLYKLQTFGLGDGFFVFSYVASLLGVLQPADYPLELANDAMQKRLSLSDLLVKSLSFEPGFVSFLAVCGVLALLAPLGLAILGCVAASRKCKSGAGGAGKETADDASNSSCDSLRDTCGNCRRRTVLCFLQLLVVLIAAGMTGIFVANEQLGSGMDRSGAVMNAAFADLATFLRNSHRQLQFVVGSALDQTVEATITDLDNIESILGRPIQREIAGETGVDVAMDVLMDISMSTHNIAEKGVMLQQSAGAVRQLSRTTQERLVELKMQVDSFRRTCNLRDRPLCDTVDSAGLEVKIDLERIMNDVRLADLRRLRNDSLSSIAQQARSEFQFIPHQMAATTREARLGVKRELDMQRIMIREQLRGLDDLSKHLSTKVEKMRDWTLRKLDDVPQIEEWRWLTGILTASSVLMIWTVMMSAISCGCCGSERKAGCTLIFALLLLAVLSVALWAVLLAALVVGGHGQLFVCRPLYEEPDFSVLTALFDRPNMYYGSGKPGLFSNVGFKNETLDVPIRTVLAECRDNRPAYETFKLSKVFDAEGATAFKTWHGLHAELDRMSVDQSFRNLQLLTPSLQKTLQGLLDTTSVDLSSLRTALSGSVTAKDLTSFAKQMENVANQIKDGATAGRLGSLVTKTRRLISTNILPLETRRDELVYQLTALEVQLMPIEKQITQSMSHLKTIQYFVGNQGTAIAQEKMRQFVERILNYVGQFQEYVLDSVHNTVAPCRPVWNVFQGVRQLLCRHLVDPLNGLWFCTMWCMVLFLLATPTSIKLIGYFDKMRKSSLLARTQIGSQESPPGPNWTSPEYVAKDEVKTV</sequence>
<dbReference type="OrthoDB" id="8188647at2759"/>
<keyword evidence="9" id="KW-0732">Signal</keyword>
<protein>
    <recommendedName>
        <fullName evidence="12">Prominin</fullName>
    </recommendedName>
</protein>
<evidence type="ECO:0000256" key="8">
    <source>
        <dbReference type="SAM" id="Phobius"/>
    </source>
</evidence>
<evidence type="ECO:0000256" key="6">
    <source>
        <dbReference type="ARBA" id="ARBA00023180"/>
    </source>
</evidence>
<dbReference type="Pfam" id="PF05478">
    <property type="entry name" value="Prominin"/>
    <property type="match status" value="1"/>
</dbReference>
<evidence type="ECO:0000256" key="2">
    <source>
        <dbReference type="ARBA" id="ARBA00006058"/>
    </source>
</evidence>
<feature type="transmembrane region" description="Helical" evidence="8">
    <location>
        <begin position="518"/>
        <end position="541"/>
    </location>
</feature>
<evidence type="ECO:0000256" key="9">
    <source>
        <dbReference type="SAM" id="SignalP"/>
    </source>
</evidence>
<dbReference type="Proteomes" id="UP000494165">
    <property type="component" value="Unassembled WGS sequence"/>
</dbReference>
<feature type="signal peptide" evidence="9">
    <location>
        <begin position="1"/>
        <end position="21"/>
    </location>
</feature>
<feature type="compositionally biased region" description="Gly residues" evidence="7">
    <location>
        <begin position="93"/>
        <end position="104"/>
    </location>
</feature>
<feature type="transmembrane region" description="Helical" evidence="8">
    <location>
        <begin position="870"/>
        <end position="893"/>
    </location>
</feature>
<dbReference type="PANTHER" id="PTHR22730">
    <property type="entry name" value="PROMININ PROM PROTEIN"/>
    <property type="match status" value="1"/>
</dbReference>